<evidence type="ECO:0000313" key="2">
    <source>
        <dbReference type="EMBL" id="RJF96434.1"/>
    </source>
</evidence>
<dbReference type="EMBL" id="QYUK01000002">
    <property type="protein sequence ID" value="RJF96434.1"/>
    <property type="molecule type" value="Genomic_DNA"/>
</dbReference>
<gene>
    <name evidence="2" type="ORF">D3874_00065</name>
</gene>
<evidence type="ECO:0000256" key="1">
    <source>
        <dbReference type="SAM" id="MobiDB-lite"/>
    </source>
</evidence>
<evidence type="ECO:0000313" key="3">
    <source>
        <dbReference type="Proteomes" id="UP000284605"/>
    </source>
</evidence>
<reference evidence="2 3" key="1">
    <citation type="submission" date="2018-09" db="EMBL/GenBank/DDBJ databases">
        <authorList>
            <person name="Zhu H."/>
        </authorList>
    </citation>
    <scope>NUCLEOTIDE SEQUENCE [LARGE SCALE GENOMIC DNA]</scope>
    <source>
        <strain evidence="2 3">K1W22B-8</strain>
    </source>
</reference>
<dbReference type="AlphaFoldDB" id="A0A418WUQ1"/>
<sequence>MATLYMVPATSSTPAAQRRIRISFNVGIGHIPGSARAFPSFVTAYRGGQVGENTPCAATMTDADYHPGIDCYVRGYERFDVYQFNFGTTRVYGPQDNPFAADQIILVSEWGATWVPGIRRWTNCSSKPRAPTTTPVPVLTAPAQTDPARPARSIRPAALERMASASTRIRKT</sequence>
<name>A0A418WUQ1_9PROT</name>
<proteinExistence type="predicted"/>
<dbReference type="InterPro" id="IPR010727">
    <property type="entry name" value="DUF1302"/>
</dbReference>
<protein>
    <submittedName>
        <fullName evidence="2">DUF1302 family protein</fullName>
    </submittedName>
</protein>
<keyword evidence="3" id="KW-1185">Reference proteome</keyword>
<organism evidence="2 3">
    <name type="scientific">Oleomonas cavernae</name>
    <dbReference type="NCBI Taxonomy" id="2320859"/>
    <lineage>
        <taxon>Bacteria</taxon>
        <taxon>Pseudomonadati</taxon>
        <taxon>Pseudomonadota</taxon>
        <taxon>Alphaproteobacteria</taxon>
        <taxon>Acetobacterales</taxon>
        <taxon>Acetobacteraceae</taxon>
        <taxon>Oleomonas</taxon>
    </lineage>
</organism>
<dbReference type="Pfam" id="PF06980">
    <property type="entry name" value="DUF1302"/>
    <property type="match status" value="1"/>
</dbReference>
<feature type="region of interest" description="Disordered" evidence="1">
    <location>
        <begin position="125"/>
        <end position="151"/>
    </location>
</feature>
<comment type="caution">
    <text evidence="2">The sequence shown here is derived from an EMBL/GenBank/DDBJ whole genome shotgun (WGS) entry which is preliminary data.</text>
</comment>
<dbReference type="Proteomes" id="UP000284605">
    <property type="component" value="Unassembled WGS sequence"/>
</dbReference>
<feature type="compositionally biased region" description="Low complexity" evidence="1">
    <location>
        <begin position="128"/>
        <end position="151"/>
    </location>
</feature>
<accession>A0A418WUQ1</accession>